<name>A0A843XH40_COLES</name>
<dbReference type="AlphaFoldDB" id="A0A843XH40"/>
<evidence type="ECO:0000313" key="4">
    <source>
        <dbReference type="Proteomes" id="UP000652761"/>
    </source>
</evidence>
<dbReference type="Pfam" id="PF11961">
    <property type="entry name" value="DUF3475"/>
    <property type="match status" value="1"/>
</dbReference>
<protein>
    <recommendedName>
        <fullName evidence="2">DUF3475 domain-containing protein</fullName>
    </recommendedName>
</protein>
<keyword evidence="1" id="KW-0812">Transmembrane</keyword>
<dbReference type="GO" id="GO:0045927">
    <property type="term" value="P:positive regulation of growth"/>
    <property type="evidence" value="ECO:0007669"/>
    <property type="project" value="InterPro"/>
</dbReference>
<gene>
    <name evidence="3" type="ORF">Taro_051641</name>
</gene>
<accession>A0A843XH40</accession>
<keyword evidence="1" id="KW-1133">Transmembrane helix</keyword>
<feature type="domain" description="DUF3475" evidence="2">
    <location>
        <begin position="36"/>
        <end position="80"/>
    </location>
</feature>
<dbReference type="InterPro" id="IPR021864">
    <property type="entry name" value="DUF3475"/>
</dbReference>
<feature type="transmembrane region" description="Helical" evidence="1">
    <location>
        <begin position="101"/>
        <end position="122"/>
    </location>
</feature>
<comment type="caution">
    <text evidence="3">The sequence shown here is derived from an EMBL/GenBank/DDBJ whole genome shotgun (WGS) entry which is preliminary data.</text>
</comment>
<dbReference type="Proteomes" id="UP000652761">
    <property type="component" value="Unassembled WGS sequence"/>
</dbReference>
<keyword evidence="1" id="KW-0472">Membrane</keyword>
<dbReference type="EMBL" id="NMUH01008342">
    <property type="protein sequence ID" value="MQM18646.1"/>
    <property type="molecule type" value="Genomic_DNA"/>
</dbReference>
<sequence length="187" mass="20365">MALDWVIKLRSVFSPRVDSVRSMASATRRRKAKVGILAFEAASLMSKLLHLWRSLSDAQVARLRRESIALPGVRRVNLADRLLVFSASSLSSGTTLSLRKFINGVIHVVPMSTIIIFLAAIVEVVNSSINSDGGDSSADDAIFDNSSACSFSDLDYRLVQLWGEFEDAVYCADGSDATTIYATLSDK</sequence>
<evidence type="ECO:0000313" key="3">
    <source>
        <dbReference type="EMBL" id="MQM18646.1"/>
    </source>
</evidence>
<evidence type="ECO:0000256" key="1">
    <source>
        <dbReference type="SAM" id="Phobius"/>
    </source>
</evidence>
<dbReference type="PANTHER" id="PTHR31371:SF14">
    <property type="entry name" value="SIMILARITY TO UNKNOWN PROTEIN"/>
    <property type="match status" value="1"/>
</dbReference>
<dbReference type="PANTHER" id="PTHR31371">
    <property type="entry name" value="BNAC09G50660D PROTEIN"/>
    <property type="match status" value="1"/>
</dbReference>
<keyword evidence="4" id="KW-1185">Reference proteome</keyword>
<dbReference type="OrthoDB" id="2018987at2759"/>
<reference evidence="3" key="1">
    <citation type="submission" date="2017-07" db="EMBL/GenBank/DDBJ databases">
        <title>Taro Niue Genome Assembly and Annotation.</title>
        <authorList>
            <person name="Atibalentja N."/>
            <person name="Keating K."/>
            <person name="Fields C.J."/>
        </authorList>
    </citation>
    <scope>NUCLEOTIDE SEQUENCE</scope>
    <source>
        <strain evidence="3">Niue_2</strain>
        <tissue evidence="3">Leaf</tissue>
    </source>
</reference>
<organism evidence="3 4">
    <name type="scientific">Colocasia esculenta</name>
    <name type="common">Wild taro</name>
    <name type="synonym">Arum esculentum</name>
    <dbReference type="NCBI Taxonomy" id="4460"/>
    <lineage>
        <taxon>Eukaryota</taxon>
        <taxon>Viridiplantae</taxon>
        <taxon>Streptophyta</taxon>
        <taxon>Embryophyta</taxon>
        <taxon>Tracheophyta</taxon>
        <taxon>Spermatophyta</taxon>
        <taxon>Magnoliopsida</taxon>
        <taxon>Liliopsida</taxon>
        <taxon>Araceae</taxon>
        <taxon>Aroideae</taxon>
        <taxon>Colocasieae</taxon>
        <taxon>Colocasia</taxon>
    </lineage>
</organism>
<evidence type="ECO:0000259" key="2">
    <source>
        <dbReference type="Pfam" id="PF11961"/>
    </source>
</evidence>
<proteinExistence type="predicted"/>